<dbReference type="EMBL" id="MCFC01000075">
    <property type="protein sequence ID" value="ORY23812.1"/>
    <property type="molecule type" value="Genomic_DNA"/>
</dbReference>
<proteinExistence type="inferred from homology"/>
<accession>A0A1Y2AMS9</accession>
<keyword evidence="8 9" id="KW-0269">Exonuclease</keyword>
<evidence type="ECO:0000256" key="4">
    <source>
        <dbReference type="ARBA" id="ARBA00022664"/>
    </source>
</evidence>
<dbReference type="InterPro" id="IPR036397">
    <property type="entry name" value="RNaseH_sf"/>
</dbReference>
<gene>
    <name evidence="9" type="primary">PAN2</name>
    <name evidence="12" type="ORF">BCR39DRAFT_548593</name>
</gene>
<evidence type="ECO:0000256" key="8">
    <source>
        <dbReference type="ARBA" id="ARBA00022839"/>
    </source>
</evidence>
<reference evidence="12 13" key="1">
    <citation type="submission" date="2016-07" db="EMBL/GenBank/DDBJ databases">
        <title>Pervasive Adenine N6-methylation of Active Genes in Fungi.</title>
        <authorList>
            <consortium name="DOE Joint Genome Institute"/>
            <person name="Mondo S.J."/>
            <person name="Dannebaum R.O."/>
            <person name="Kuo R.C."/>
            <person name="Labutti K."/>
            <person name="Haridas S."/>
            <person name="Kuo A."/>
            <person name="Salamov A."/>
            <person name="Ahrendt S.R."/>
            <person name="Lipzen A."/>
            <person name="Sullivan W."/>
            <person name="Andreopoulos W.B."/>
            <person name="Clum A."/>
            <person name="Lindquist E."/>
            <person name="Daum C."/>
            <person name="Ramamoorthy G.K."/>
            <person name="Gryganskyi A."/>
            <person name="Culley D."/>
            <person name="Magnuson J.K."/>
            <person name="James T.Y."/>
            <person name="O'Malley M.A."/>
            <person name="Stajich J.E."/>
            <person name="Spatafora J.W."/>
            <person name="Visel A."/>
            <person name="Grigoriev I.V."/>
        </authorList>
    </citation>
    <scope>NUCLEOTIDE SEQUENCE [LARGE SCALE GENOMIC DNA]</scope>
    <source>
        <strain evidence="12 13">68-887.2</strain>
    </source>
</reference>
<dbReference type="Gene3D" id="3.30.420.10">
    <property type="entry name" value="Ribonuclease H-like superfamily/Ribonuclease H"/>
    <property type="match status" value="1"/>
</dbReference>
<comment type="catalytic activity">
    <reaction evidence="9">
        <text>Exonucleolytic cleavage of poly(A) to 5'-AMP.</text>
        <dbReference type="EC" id="3.1.13.4"/>
    </reaction>
</comment>
<sequence>MSLYNPLHLLPLPPQALDVKPVATSVHVDSYSDVLWVGTSSGLVSALCTPLALTRYVQFPAHGANTGVFMPTGTGRGVKQIRVTDREVWTLTEGGVGGRRRGGAPKWTVSDSTRSLRSMTPNPTNSHEVLAGGTGQMLLANTSRGEVVRRVDPPNPIVHLAPLQRNVVSSSLNGQVTILDPRTGFKPASNIAPVRAHTGGLNGADAHGYIVCTWGWTHMSGHPMPDPMVKLYDVRTLRALPPISFAAGPAFCLVHPTDPSKLLISSQTGMLQVVDMADSGASTLQQLHVNSYITSMTLSPGGDYLAFGDGDGQLHLWTTHETGERAMTMDDGSLLLPPFNGYDGVKPEWPDPVDPPPSINWSDETPLNLIGMPYYDEPLLSNFPPADYAPITSPFFNPPEPIPPSVLSTMKMVDFVGYASNPKELRGKRYVVTARPGAGKRATGKAVGRRDSAPRFRSEKDRKAQQSVSLDIDEETVPYGQMPKFYRKVEIKYSKFGVEDFDFDFYNRTEFSGLETDILNSYTNSLLQALHYIGPIRAVAKAHICVDCKKEHCLLCEAGFLFRMLEDARGINCQASNFSRAFSATPQASALGLMDEGDKVTSPYGSMIQSFNRWLLSTFSTEAVVNGDSFDIRPPSLANLSISPTSAIDQVLGIDMRTTNTCHACGFVASRDSTLHVVDLIYPKKPSEAPPLAELLRSSIVRETTQKATCSNCKRFELMTSTRLLAGGLPPVLSINAMVSSPEILELWRDHIAGKEVRRYLPHSVSFAPSHDGDLLSGEETVTYELKALVVQIQESAEHAAHLISFVKVPATEDAESTWIMLNDFSVRPVTEEEVFSFPGTWKTPAVLLFERVDSTQVLDLDKLPKQLSTDGLFKDVSIAWNRRKNMIKHKPLQPDELPQPGTMIAIDAEFVALQQEEMEFRSDGTKNILRPSHMSLARVSVLRGQGAQEGTPFIDDYIHTSEAVVDYLTEFSGIKNGDLDPNNSPHTLVPLKVAYKKLRLLVDLGCIFIGHGLSKDFRTINIFVPPEQVMDTVKLYTVPGRHRKLSLRFLTWFLLKKDIQTHTHDSIEDARYALLLYKLWKSFEEDGRFEDVMEDIFVAGQRLVRYLTTLDPLPFL</sequence>
<keyword evidence="5 9" id="KW-0540">Nuclease</keyword>
<comment type="activity regulation">
    <text evidence="9">Positively regulated by the regulatory subunit PAN3.</text>
</comment>
<evidence type="ECO:0000256" key="2">
    <source>
        <dbReference type="ARBA" id="ARBA00022490"/>
    </source>
</evidence>
<dbReference type="PANTHER" id="PTHR15728:SF0">
    <property type="entry name" value="PAN2-PAN3 DEADENYLATION COMPLEX CATALYTIC SUBUNIT PAN2"/>
    <property type="match status" value="1"/>
</dbReference>
<keyword evidence="7 9" id="KW-0378">Hydrolase</keyword>
<comment type="subcellular location">
    <subcellularLocation>
        <location evidence="1 9">Cytoplasm</location>
    </subcellularLocation>
</comment>
<evidence type="ECO:0000313" key="12">
    <source>
        <dbReference type="EMBL" id="ORY23812.1"/>
    </source>
</evidence>
<keyword evidence="2 9" id="KW-0963">Cytoplasm</keyword>
<dbReference type="GO" id="GO:0006397">
    <property type="term" value="P:mRNA processing"/>
    <property type="evidence" value="ECO:0007669"/>
    <property type="project" value="UniProtKB-KW"/>
</dbReference>
<feature type="binding site" evidence="9">
    <location>
        <position position="910"/>
    </location>
    <ligand>
        <name>a divalent metal cation</name>
        <dbReference type="ChEBI" id="CHEBI:60240"/>
        <note>catalytic</note>
    </ligand>
</feature>
<dbReference type="Proteomes" id="UP000193986">
    <property type="component" value="Unassembled WGS sequence"/>
</dbReference>
<dbReference type="AlphaFoldDB" id="A0A1Y2AMS9"/>
<dbReference type="FunCoup" id="A0A1Y2AMS9">
    <property type="interactions" value="350"/>
</dbReference>
<dbReference type="Gene3D" id="3.90.70.10">
    <property type="entry name" value="Cysteine proteinases"/>
    <property type="match status" value="1"/>
</dbReference>
<dbReference type="InterPro" id="IPR030843">
    <property type="entry name" value="PAN2"/>
</dbReference>
<feature type="domain" description="USP" evidence="11">
    <location>
        <begin position="512"/>
        <end position="853"/>
    </location>
</feature>
<evidence type="ECO:0000256" key="9">
    <source>
        <dbReference type="HAMAP-Rule" id="MF_03182"/>
    </source>
</evidence>
<dbReference type="PANTHER" id="PTHR15728">
    <property type="entry name" value="DEADENYLATION COMPLEX CATALYTIC SUBUNIT PAN2"/>
    <property type="match status" value="1"/>
</dbReference>
<feature type="region of interest" description="Disordered" evidence="10">
    <location>
        <begin position="441"/>
        <end position="465"/>
    </location>
</feature>
<evidence type="ECO:0000259" key="11">
    <source>
        <dbReference type="PROSITE" id="PS50235"/>
    </source>
</evidence>
<keyword evidence="6 9" id="KW-0479">Metal-binding</keyword>
<feature type="binding site" evidence="9">
    <location>
        <position position="908"/>
    </location>
    <ligand>
        <name>a divalent metal cation</name>
        <dbReference type="ChEBI" id="CHEBI:60240"/>
        <note>catalytic</note>
    </ligand>
</feature>
<dbReference type="GO" id="GO:0004535">
    <property type="term" value="F:poly(A)-specific ribonuclease activity"/>
    <property type="evidence" value="ECO:0007669"/>
    <property type="project" value="UniProtKB-UniRule"/>
</dbReference>
<evidence type="ECO:0000256" key="6">
    <source>
        <dbReference type="ARBA" id="ARBA00022723"/>
    </source>
</evidence>
<dbReference type="PROSITE" id="PS50235">
    <property type="entry name" value="USP_3"/>
    <property type="match status" value="1"/>
</dbReference>
<comment type="subunit">
    <text evidence="9">Forms a heterotrimer with an asymmetric homodimer of the regulatory subunit PAN3 to form the poly(A)-nuclease (PAN) deadenylation complex.</text>
</comment>
<dbReference type="OrthoDB" id="16516at2759"/>
<dbReference type="GO" id="GO:0003676">
    <property type="term" value="F:nucleic acid binding"/>
    <property type="evidence" value="ECO:0007669"/>
    <property type="project" value="InterPro"/>
</dbReference>
<dbReference type="Pfam" id="PF20770">
    <property type="entry name" value="PAN2_N"/>
    <property type="match status" value="1"/>
</dbReference>
<dbReference type="GO" id="GO:0000932">
    <property type="term" value="C:P-body"/>
    <property type="evidence" value="ECO:0007669"/>
    <property type="project" value="TreeGrafter"/>
</dbReference>
<evidence type="ECO:0000256" key="3">
    <source>
        <dbReference type="ARBA" id="ARBA00022574"/>
    </source>
</evidence>
<feature type="region of interest" description="Disordered" evidence="10">
    <location>
        <begin position="94"/>
        <end position="130"/>
    </location>
</feature>
<evidence type="ECO:0000313" key="13">
    <source>
        <dbReference type="Proteomes" id="UP000193986"/>
    </source>
</evidence>
<comment type="similarity">
    <text evidence="9">Belongs to the peptidase C19 family. PAN2 subfamily.</text>
</comment>
<dbReference type="Pfam" id="PF00929">
    <property type="entry name" value="RNase_T"/>
    <property type="match status" value="1"/>
</dbReference>
<evidence type="ECO:0000256" key="1">
    <source>
        <dbReference type="ARBA" id="ARBA00004496"/>
    </source>
</evidence>
<keyword evidence="3" id="KW-0853">WD repeat</keyword>
<dbReference type="HAMAP" id="MF_03182">
    <property type="entry name" value="PAN2"/>
    <property type="match status" value="1"/>
</dbReference>
<comment type="caution">
    <text evidence="9">Lacks conserved residue(s) required for the propagation of feature annotation.</text>
</comment>
<dbReference type="CDD" id="cd06143">
    <property type="entry name" value="PAN2_exo"/>
    <property type="match status" value="1"/>
</dbReference>
<dbReference type="InParanoid" id="A0A1Y2AMS9"/>
<comment type="cofactor">
    <cofactor evidence="9">
        <name>a divalent metal cation</name>
        <dbReference type="ChEBI" id="CHEBI:60240"/>
    </cofactor>
    <text evidence="9">Binds 2 metal cations per subunit in the catalytic exonuclease domain.</text>
</comment>
<name>A0A1Y2AMS9_9TREE</name>
<protein>
    <recommendedName>
        <fullName evidence="9">PAN2-PAN3 deadenylation complex catalytic subunit PAN2</fullName>
        <ecNumber evidence="9">3.1.13.4</ecNumber>
    </recommendedName>
    <alternativeName>
        <fullName evidence="9">PAB1P-dependent poly(A)-specific ribonuclease</fullName>
    </alternativeName>
    <alternativeName>
        <fullName evidence="9">Poly(A)-nuclease deadenylation complex subunit 2</fullName>
        <shortName evidence="9">PAN deadenylation complex subunit 2</shortName>
    </alternativeName>
</protein>
<feature type="compositionally biased region" description="Polar residues" evidence="10">
    <location>
        <begin position="109"/>
        <end position="127"/>
    </location>
</feature>
<dbReference type="GO" id="GO:0046872">
    <property type="term" value="F:metal ion binding"/>
    <property type="evidence" value="ECO:0007669"/>
    <property type="project" value="UniProtKB-KW"/>
</dbReference>
<comment type="caution">
    <text evidence="12">The sequence shown here is derived from an EMBL/GenBank/DDBJ whole genome shotgun (WGS) entry which is preliminary data.</text>
</comment>
<feature type="binding site" evidence="9">
    <location>
        <position position="1017"/>
    </location>
    <ligand>
        <name>a divalent metal cation</name>
        <dbReference type="ChEBI" id="CHEBI:60240"/>
        <note>catalytic</note>
    </ligand>
</feature>
<evidence type="ECO:0000256" key="10">
    <source>
        <dbReference type="SAM" id="MobiDB-lite"/>
    </source>
</evidence>
<dbReference type="InterPro" id="IPR013520">
    <property type="entry name" value="Ribonucl_H"/>
</dbReference>
<dbReference type="InterPro" id="IPR015943">
    <property type="entry name" value="WD40/YVTN_repeat-like_dom_sf"/>
</dbReference>
<feature type="binding site" evidence="9">
    <location>
        <position position="1070"/>
    </location>
    <ligand>
        <name>a divalent metal cation</name>
        <dbReference type="ChEBI" id="CHEBI:60240"/>
        <note>catalytic</note>
    </ligand>
</feature>
<feature type="compositionally biased region" description="Basic and acidic residues" evidence="10">
    <location>
        <begin position="448"/>
        <end position="464"/>
    </location>
</feature>
<dbReference type="InterPro" id="IPR048841">
    <property type="entry name" value="PAN2_N"/>
</dbReference>
<dbReference type="InterPro" id="IPR028889">
    <property type="entry name" value="USP"/>
</dbReference>
<dbReference type="FunFam" id="3.30.420.10:FF:000028">
    <property type="entry name" value="PAN2-PAN3 deadenylation complex catalytic subunit PAN2"/>
    <property type="match status" value="1"/>
</dbReference>
<dbReference type="SMART" id="SM00479">
    <property type="entry name" value="EXOIII"/>
    <property type="match status" value="1"/>
</dbReference>
<dbReference type="SUPFAM" id="SSF54001">
    <property type="entry name" value="Cysteine proteinases"/>
    <property type="match status" value="1"/>
</dbReference>
<keyword evidence="4 9" id="KW-0507">mRNA processing</keyword>
<dbReference type="STRING" id="71784.A0A1Y2AMS9"/>
<dbReference type="GO" id="GO:0031251">
    <property type="term" value="C:PAN complex"/>
    <property type="evidence" value="ECO:0007669"/>
    <property type="project" value="UniProtKB-UniRule"/>
</dbReference>
<dbReference type="InterPro" id="IPR028881">
    <property type="entry name" value="PAN2_UCH_dom"/>
</dbReference>
<keyword evidence="13" id="KW-1185">Reference proteome</keyword>
<dbReference type="InterPro" id="IPR011047">
    <property type="entry name" value="Quinoprotein_ADH-like_sf"/>
</dbReference>
<dbReference type="InterPro" id="IPR050785">
    <property type="entry name" value="PAN2-PAN3_catalytic_subunit"/>
</dbReference>
<comment type="domain">
    <text evidence="9">Contains a pseudo-UCH domain. This ubiquitin C-terminal hydrolase (UCH)-like or ubiquitin specific protease (USP)-like domain is predicted to be catalytically inactive because it lacks the active site catalytic triad characteristic of thiol proteases, with residues at the equivalent structural positions that are incompatible with catalysis, and it cannot bind ubiquitin. It functions as a structural scaffold for intra- and intermolecular interactions in the complex.</text>
</comment>
<comment type="function">
    <text evidence="9">Catalytic subunit of the poly(A)-nuclease (PAN) deadenylation complex, one of two cytoplasmic mRNA deadenylases involved in mRNA turnover. PAN specifically shortens poly(A) tails of RNA and the activity is stimulated by poly(A)-binding protein PAB1. PAN deadenylation is followed by rapid degradation of the shortened mRNA tails by the CCR4-NOT complex. Deadenylated mRNAs are then degraded by two alternative mechanisms, namely exosome-mediated 3'-5' exonucleolytic degradation, or deadenlyation-dependent mRNA decaping and subsequent 5'-3' exonucleolytic degradation by XRN1. May also be involved in post-transcriptional maturation of mRNA poly(A) tails.</text>
</comment>
<evidence type="ECO:0000256" key="7">
    <source>
        <dbReference type="ARBA" id="ARBA00022801"/>
    </source>
</evidence>
<dbReference type="SUPFAM" id="SSF50998">
    <property type="entry name" value="Quinoprotein alcohol dehydrogenase-like"/>
    <property type="match status" value="1"/>
</dbReference>
<dbReference type="GO" id="GO:0000289">
    <property type="term" value="P:nuclear-transcribed mRNA poly(A) tail shortening"/>
    <property type="evidence" value="ECO:0007669"/>
    <property type="project" value="UniProtKB-UniRule"/>
</dbReference>
<comment type="domain">
    <text evidence="9">The linker, or PAN3 interaction domain (PID), between the WD40 repeats and the pseudo-UCH domain mediates interaction with PAN3.</text>
</comment>
<dbReference type="Gene3D" id="2.130.10.10">
    <property type="entry name" value="YVTN repeat-like/Quinoprotein amine dehydrogenase"/>
    <property type="match status" value="1"/>
</dbReference>
<dbReference type="InterPro" id="IPR038765">
    <property type="entry name" value="Papain-like_cys_pep_sf"/>
</dbReference>
<organism evidence="12 13">
    <name type="scientific">Naematelia encephala</name>
    <dbReference type="NCBI Taxonomy" id="71784"/>
    <lineage>
        <taxon>Eukaryota</taxon>
        <taxon>Fungi</taxon>
        <taxon>Dikarya</taxon>
        <taxon>Basidiomycota</taxon>
        <taxon>Agaricomycotina</taxon>
        <taxon>Tremellomycetes</taxon>
        <taxon>Tremellales</taxon>
        <taxon>Naemateliaceae</taxon>
        <taxon>Naematelia</taxon>
    </lineage>
</organism>
<dbReference type="Pfam" id="PF13423">
    <property type="entry name" value="UCH_1"/>
    <property type="match status" value="1"/>
</dbReference>
<dbReference type="InterPro" id="IPR012337">
    <property type="entry name" value="RNaseH-like_sf"/>
</dbReference>
<dbReference type="EC" id="3.1.13.4" evidence="9"/>
<evidence type="ECO:0000256" key="5">
    <source>
        <dbReference type="ARBA" id="ARBA00022722"/>
    </source>
</evidence>
<dbReference type="SUPFAM" id="SSF53098">
    <property type="entry name" value="Ribonuclease H-like"/>
    <property type="match status" value="1"/>
</dbReference>